<evidence type="ECO:0000313" key="3">
    <source>
        <dbReference type="Proteomes" id="UP000614410"/>
    </source>
</evidence>
<name>A0A934NJD4_9BACT</name>
<comment type="caution">
    <text evidence="2">The sequence shown here is derived from an EMBL/GenBank/DDBJ whole genome shotgun (WGS) entry which is preliminary data.</text>
</comment>
<reference evidence="2 3" key="1">
    <citation type="submission" date="2020-10" db="EMBL/GenBank/DDBJ databases">
        <title>Ca. Dormibacterota MAGs.</title>
        <authorList>
            <person name="Montgomery K."/>
        </authorList>
    </citation>
    <scope>NUCLEOTIDE SEQUENCE [LARGE SCALE GENOMIC DNA]</scope>
    <source>
        <strain evidence="2">Mitchell_Peninsula_5</strain>
    </source>
</reference>
<accession>A0A934NJD4</accession>
<dbReference type="Proteomes" id="UP000614410">
    <property type="component" value="Unassembled WGS sequence"/>
</dbReference>
<keyword evidence="1" id="KW-0472">Membrane</keyword>
<gene>
    <name evidence="2" type="ORF">JF887_07350</name>
</gene>
<sequence>MFITTVVGTMWAAYIFTLLALISLPGAISSGNTVIIVGWIAQTFLQLVLLPIIIVGQNVQSAAADKRSEQTYSDAEAILHECLQLQAHLQAQDRVLDDLVTRMEKVSGLAAS</sequence>
<keyword evidence="1" id="KW-1133">Transmembrane helix</keyword>
<dbReference type="AlphaFoldDB" id="A0A934NJD4"/>
<proteinExistence type="predicted"/>
<evidence type="ECO:0000313" key="2">
    <source>
        <dbReference type="EMBL" id="MBJ7609234.1"/>
    </source>
</evidence>
<organism evidence="2 3">
    <name type="scientific">Candidatus Amunia macphersoniae</name>
    <dbReference type="NCBI Taxonomy" id="3127014"/>
    <lineage>
        <taxon>Bacteria</taxon>
        <taxon>Bacillati</taxon>
        <taxon>Candidatus Dormiibacterota</taxon>
        <taxon>Candidatus Dormibacteria</taxon>
        <taxon>Candidatus Aeolococcales</taxon>
        <taxon>Candidatus Aeolococcaceae</taxon>
        <taxon>Candidatus Amunia</taxon>
    </lineage>
</organism>
<dbReference type="EMBL" id="JAEKNN010000032">
    <property type="protein sequence ID" value="MBJ7609234.1"/>
    <property type="molecule type" value="Genomic_DNA"/>
</dbReference>
<evidence type="ECO:0000256" key="1">
    <source>
        <dbReference type="SAM" id="Phobius"/>
    </source>
</evidence>
<protein>
    <recommendedName>
        <fullName evidence="4">DUF1003 domain-containing protein</fullName>
    </recommendedName>
</protein>
<keyword evidence="1" id="KW-0812">Transmembrane</keyword>
<feature type="transmembrane region" description="Helical" evidence="1">
    <location>
        <begin position="7"/>
        <end position="28"/>
    </location>
</feature>
<evidence type="ECO:0008006" key="4">
    <source>
        <dbReference type="Google" id="ProtNLM"/>
    </source>
</evidence>
<feature type="transmembrane region" description="Helical" evidence="1">
    <location>
        <begin position="34"/>
        <end position="56"/>
    </location>
</feature>